<comment type="caution">
    <text evidence="2">The sequence shown here is derived from an EMBL/GenBank/DDBJ whole genome shotgun (WGS) entry which is preliminary data.</text>
</comment>
<reference evidence="2 3" key="1">
    <citation type="submission" date="2021-01" db="EMBL/GenBank/DDBJ databases">
        <title>Genome sequencing of Joostella atrarenae M1-2 (= KCTC 23194).</title>
        <authorList>
            <person name="Zakaria M.R."/>
            <person name="Lam M.Q."/>
            <person name="Chong C.S."/>
        </authorList>
    </citation>
    <scope>NUCLEOTIDE SEQUENCE [LARGE SCALE GENOMIC DNA]</scope>
    <source>
        <strain evidence="2 3">M1-2</strain>
    </source>
</reference>
<feature type="compositionally biased region" description="Polar residues" evidence="1">
    <location>
        <begin position="342"/>
        <end position="361"/>
    </location>
</feature>
<gene>
    <name evidence="2" type="ORF">JM658_04600</name>
</gene>
<protein>
    <submittedName>
        <fullName evidence="2">Uncharacterized protein</fullName>
    </submittedName>
</protein>
<keyword evidence="3" id="KW-1185">Reference proteome</keyword>
<dbReference type="Proteomes" id="UP000829517">
    <property type="component" value="Unassembled WGS sequence"/>
</dbReference>
<feature type="compositionally biased region" description="Acidic residues" evidence="1">
    <location>
        <begin position="362"/>
        <end position="375"/>
    </location>
</feature>
<organism evidence="2 3">
    <name type="scientific">Joostella atrarenae</name>
    <dbReference type="NCBI Taxonomy" id="679257"/>
    <lineage>
        <taxon>Bacteria</taxon>
        <taxon>Pseudomonadati</taxon>
        <taxon>Bacteroidota</taxon>
        <taxon>Flavobacteriia</taxon>
        <taxon>Flavobacteriales</taxon>
        <taxon>Flavobacteriaceae</taxon>
        <taxon>Joostella</taxon>
    </lineage>
</organism>
<dbReference type="EMBL" id="JAETXX010000001">
    <property type="protein sequence ID" value="MCF8714101.1"/>
    <property type="molecule type" value="Genomic_DNA"/>
</dbReference>
<evidence type="ECO:0000256" key="1">
    <source>
        <dbReference type="SAM" id="MobiDB-lite"/>
    </source>
</evidence>
<proteinExistence type="predicted"/>
<evidence type="ECO:0000313" key="2">
    <source>
        <dbReference type="EMBL" id="MCF8714101.1"/>
    </source>
</evidence>
<dbReference type="RefSeq" id="WP_236958044.1">
    <property type="nucleotide sequence ID" value="NZ_JAETXX010000001.1"/>
</dbReference>
<sequence length="814" mass="88487">MLRIFTFLNIYFEKTFFFEKGMLVFVLVMFFYNVNAQKAITNINASYVNVTNAATNYQINGNGSHGNYSSGTNYNLEFGRIDNAQNNYELSKTASFVADGKTYDAAFLVDKFFVRRNGTANGTVSGNKKRQILWFEKESSGNSGANRRLRPTYAGSIEESFRSLRLNIGSDNTFVNYTGSGSAQVNNIERFDYINSEGISTSTPQNAGFAVFERNGNDPFKIAAVLSIDENGNPLTFGALKQIANNAYGSYSVHNTEYVIFQKQDNDTFLKPAEDGGPQKISGVFISLSDLGVAANKVFYGYVILPNDAISTDYTKNPTNTNSSDGGMDAYPGGGFYDSDGGLQQVNANSDIDNDGVPNTSDLDDDNDGIPDIDEGLNCGTSNLKGNKTSNVNYGKDALTAIAEYESVSVDVTSTVSNSNDSKPFRFENNIAGNAEGLLLNTTNTNFDIAPSTHTFQFNQAITNLEIDLGDIDENDIIEVKAFNGVNRLKLSASNFIIPATNITYDGAATVYANSKSVAKTASTNNVTLRIGIPIDKLIFRVGKNVTTSNLEVSFSNIKYCIATDTDQDGVFDYLDLDSDNDGIYDAVEAGHGVAHYKGRLSGAVGNDGIADALQDSANAGTINYTILNSFLSTKQDYINIDSDNDGCSDVLEAGFTQNAYKPGTLSGNTINKEGTIGGNIDGYTIPQDLNANNFYDYRENTPTPIITMQPNSKTAFAGDTTSFEVTGTDIDNYQWQVFNGADWIDLVNGSVYSGVHTKKLNVKVNSKINKTYYRVLVTNTTSVCGDLISDEVVLSVKTKTVITNRNLTYRVNN</sequence>
<evidence type="ECO:0000313" key="3">
    <source>
        <dbReference type="Proteomes" id="UP000829517"/>
    </source>
</evidence>
<name>A0ABS9J0Y5_9FLAO</name>
<feature type="region of interest" description="Disordered" evidence="1">
    <location>
        <begin position="313"/>
        <end position="384"/>
    </location>
</feature>
<accession>A0ABS9J0Y5</accession>
<feature type="compositionally biased region" description="Polar residues" evidence="1">
    <location>
        <begin position="313"/>
        <end position="325"/>
    </location>
</feature>